<comment type="caution">
    <text evidence="2">The sequence shown here is derived from an EMBL/GenBank/DDBJ whole genome shotgun (WGS) entry which is preliminary data.</text>
</comment>
<dbReference type="Proteomes" id="UP000468995">
    <property type="component" value="Unassembled WGS sequence"/>
</dbReference>
<accession>A0AAW9V418</accession>
<dbReference type="SUPFAM" id="SSF53335">
    <property type="entry name" value="S-adenosyl-L-methionine-dependent methyltransferases"/>
    <property type="match status" value="1"/>
</dbReference>
<dbReference type="Pfam" id="PF01728">
    <property type="entry name" value="FtsJ"/>
    <property type="match status" value="1"/>
</dbReference>
<protein>
    <recommendedName>
        <fullName evidence="1">Ribosomal RNA methyltransferase FtsJ domain-containing protein</fullName>
    </recommendedName>
</protein>
<feature type="domain" description="Ribosomal RNA methyltransferase FtsJ" evidence="1">
    <location>
        <begin position="39"/>
        <end position="123"/>
    </location>
</feature>
<organism evidence="2 3">
    <name type="scientific">Klebsiella pneumoniae</name>
    <dbReference type="NCBI Taxonomy" id="573"/>
    <lineage>
        <taxon>Bacteria</taxon>
        <taxon>Pseudomonadati</taxon>
        <taxon>Pseudomonadota</taxon>
        <taxon>Gammaproteobacteria</taxon>
        <taxon>Enterobacterales</taxon>
        <taxon>Enterobacteriaceae</taxon>
        <taxon>Klebsiella/Raoultella group</taxon>
        <taxon>Klebsiella</taxon>
        <taxon>Klebsiella pneumoniae complex</taxon>
    </lineage>
</organism>
<evidence type="ECO:0000259" key="1">
    <source>
        <dbReference type="Pfam" id="PF01728"/>
    </source>
</evidence>
<evidence type="ECO:0000313" key="3">
    <source>
        <dbReference type="Proteomes" id="UP000468995"/>
    </source>
</evidence>
<proteinExistence type="predicted"/>
<dbReference type="AlphaFoldDB" id="A0AAW9V418"/>
<dbReference type="RefSeq" id="WP_154496422.1">
    <property type="nucleotide sequence ID" value="NZ_VINI01000062.1"/>
</dbReference>
<gene>
    <name evidence="2" type="ORF">FME62_29385</name>
</gene>
<dbReference type="InterPro" id="IPR029063">
    <property type="entry name" value="SAM-dependent_MTases_sf"/>
</dbReference>
<dbReference type="InterPro" id="IPR002877">
    <property type="entry name" value="RNA_MeTrfase_FtsJ_dom"/>
</dbReference>
<feature type="non-terminal residue" evidence="2">
    <location>
        <position position="303"/>
    </location>
</feature>
<reference evidence="2 3" key="1">
    <citation type="submission" date="2019-07" db="EMBL/GenBank/DDBJ databases">
        <title>Genome sequence of OXA-232-producing Klebsiella pneumoniae ST23 from septicemic neonate.</title>
        <authorList>
            <person name="Mukherjee S."/>
            <person name="Naha S."/>
            <person name="Bhadury P."/>
            <person name="Basu S."/>
        </authorList>
    </citation>
    <scope>NUCLEOTIDE SEQUENCE [LARGE SCALE GENOMIC DNA]</scope>
    <source>
        <strain evidence="2 3">EN5275</strain>
    </source>
</reference>
<name>A0AAW9V418_KLEPN</name>
<sequence length="303" mass="34700">MNHSLRDFYHNRLHHGKTTDKWERYIDAYDAVLVPYSQKEITLVEIGIQNGGSLEVWSKFFPNFRKIIGCDINPDCHKLTYDNPNIHVIVGDANEDGVVEKIKAETAGSIDLIIDDGSHVSSDIIKTFIKYFPLLSDDGIFIIEDLHCSYWKEFEGGLYDPMSSMAFLKKLSDAINYEHWGYPGKKVNDLFHEFGQFLDIDVTSTPFDHIYSVTFFNSVCIIHKKKTTNLGKRIIVGEHQDVISLDNVLTDSHAPGQGDNYWTGMVRSPEAEYYPNQLLIEKLQSEIQSCKNDNLLLKKDIEN</sequence>
<dbReference type="EMBL" id="VINI01000062">
    <property type="protein sequence ID" value="MSS34832.1"/>
    <property type="molecule type" value="Genomic_DNA"/>
</dbReference>
<dbReference type="Gene3D" id="3.40.50.150">
    <property type="entry name" value="Vaccinia Virus protein VP39"/>
    <property type="match status" value="1"/>
</dbReference>
<evidence type="ECO:0000313" key="2">
    <source>
        <dbReference type="EMBL" id="MSS34832.1"/>
    </source>
</evidence>